<comment type="caution">
    <text evidence="1">The sequence shown here is derived from an EMBL/GenBank/DDBJ whole genome shotgun (WGS) entry which is preliminary data.</text>
</comment>
<dbReference type="Proteomes" id="UP000824881">
    <property type="component" value="Unassembled WGS sequence"/>
</dbReference>
<organism evidence="1 2">
    <name type="scientific">Pleurotus cornucopiae</name>
    <name type="common">Cornucopia mushroom</name>
    <dbReference type="NCBI Taxonomy" id="5321"/>
    <lineage>
        <taxon>Eukaryota</taxon>
        <taxon>Fungi</taxon>
        <taxon>Dikarya</taxon>
        <taxon>Basidiomycota</taxon>
        <taxon>Agaricomycotina</taxon>
        <taxon>Agaricomycetes</taxon>
        <taxon>Agaricomycetidae</taxon>
        <taxon>Agaricales</taxon>
        <taxon>Pleurotineae</taxon>
        <taxon>Pleurotaceae</taxon>
        <taxon>Pleurotus</taxon>
    </lineage>
</organism>
<sequence>MRPHEQPERHRRRPQVDIPYGARPPQNPSVPAFPVPESPWAFELSPPSHGTRATTSHGLSQRLANPWDDVATNSPDTPRASNSRSSNRPNTSTGYDFRPMADGGLSRATSMFESGVVGAGPVTGTSTRMAFPEPQMYRSTSSSASLTPPTQTMRHSRSRSDLSGQRVGAPQLRKEPSMVSIASHASSYHADHDEDEHYYTAAESSATDGETEDLSKELSKLSLDSEENLLNFQKGKLQDKDQEWHKLVPDEAREALGKEEVQRQSVIFEVIKSEADYVADLVAVQAIFIHGLRAADPPIIEAGSLESFISEVFYNGNIIIDHHQRMLAALFARQRDQHPLIQSIADVILEAILNPGFRDSYITYIKHYPIAESRHRRELKKNKSYATFIHAVTSATSSSISILQKLSPTHLSRIRKRDLVTFLSRPVTRLPRLNLLLGQILKLTEKGDYEDHPDLQTLPIILGIIGDCVKETQPGIEAAEAKVKFWALCENMVLRPGEILNMDLYDDNRTLVYESMVARRGRSDAGFSTWLDQNLALLDNYLLINQEETRGGVIKRVAVSRPIHLSYLRLASFSGPPETRREKAEDTGGILDSLRRVDVPLYPFTVYHASSRSTRRYTFYVTSEALRKKWYNALVDTLAVNRVRDEASMWFLQKVMNDRFFRSFITSTPASSEISGRMIFSSKRKFIAVGCITGIYVSPKGDEAFRKVLSYNNPISMAAIQSLDGKDFNKLLVHYDTSLVSHSLDLLARFALGEASKQALDASLERIAGGDSGAGTGNVLFFKHAQVGHRMLVIYASRKTLSLSVGLNVLEAMDVGSTAIVPKRSGSAMSFRPLGEPGSIPKDAHDVTVLVKTIGVCTTDSIVIVDPTNVAMSQARLVPDFSSSSQSPPMADLKEHTSDAKPLGLVRSNDGELLVIYDTLGCYISKYGVPQRKSGYIKWETQAASYAHRGPHILLFSASFIEVREIESARLVQVIEGNDIRLLYSGPLQGEFEDVTLVAMKTGKDDTNSKEKVVALEPTVAIQSTIATPASASSHPGMWDEWDM</sequence>
<name>A0ACB7J4S2_PLECO</name>
<dbReference type="EMBL" id="WQMT02000003">
    <property type="protein sequence ID" value="KAG9225049.1"/>
    <property type="molecule type" value="Genomic_DNA"/>
</dbReference>
<evidence type="ECO:0000313" key="1">
    <source>
        <dbReference type="EMBL" id="KAG9225049.1"/>
    </source>
</evidence>
<proteinExistence type="predicted"/>
<gene>
    <name evidence="1" type="ORF">CCMSSC00406_0001800</name>
</gene>
<protein>
    <submittedName>
        <fullName evidence="1">Uncharacterized protein</fullName>
    </submittedName>
</protein>
<accession>A0ACB7J4S2</accession>
<reference evidence="1 2" key="1">
    <citation type="journal article" date="2021" name="Appl. Environ. Microbiol.">
        <title>Genetic linkage and physical mapping for an oyster mushroom Pleurotus cornucopiae and QTL analysis for the trait cap color.</title>
        <authorList>
            <person name="Zhang Y."/>
            <person name="Gao W."/>
            <person name="Sonnenberg A."/>
            <person name="Chen Q."/>
            <person name="Zhang J."/>
            <person name="Huang C."/>
        </authorList>
    </citation>
    <scope>NUCLEOTIDE SEQUENCE [LARGE SCALE GENOMIC DNA]</scope>
    <source>
        <strain evidence="1">CCMSSC00406</strain>
    </source>
</reference>
<evidence type="ECO:0000313" key="2">
    <source>
        <dbReference type="Proteomes" id="UP000824881"/>
    </source>
</evidence>
<keyword evidence="2" id="KW-1185">Reference proteome</keyword>